<dbReference type="Proteomes" id="UP000015101">
    <property type="component" value="Unassembled WGS sequence"/>
</dbReference>
<accession>T1EX71</accession>
<evidence type="ECO:0000313" key="4">
    <source>
        <dbReference type="Proteomes" id="UP000015101"/>
    </source>
</evidence>
<feature type="compositionally biased region" description="Basic residues" evidence="1">
    <location>
        <begin position="323"/>
        <end position="334"/>
    </location>
</feature>
<feature type="compositionally biased region" description="Basic residues" evidence="1">
    <location>
        <begin position="369"/>
        <end position="378"/>
    </location>
</feature>
<dbReference type="AlphaFoldDB" id="T1EX71"/>
<feature type="compositionally biased region" description="Polar residues" evidence="1">
    <location>
        <begin position="381"/>
        <end position="391"/>
    </location>
</feature>
<dbReference type="GeneID" id="20201171"/>
<dbReference type="KEGG" id="hro:HELRODRAFT_165705"/>
<feature type="region of interest" description="Disordered" evidence="1">
    <location>
        <begin position="407"/>
        <end position="428"/>
    </location>
</feature>
<reference evidence="2 4" key="2">
    <citation type="journal article" date="2013" name="Nature">
        <title>Insights into bilaterian evolution from three spiralian genomes.</title>
        <authorList>
            <person name="Simakov O."/>
            <person name="Marletaz F."/>
            <person name="Cho S.J."/>
            <person name="Edsinger-Gonzales E."/>
            <person name="Havlak P."/>
            <person name="Hellsten U."/>
            <person name="Kuo D.H."/>
            <person name="Larsson T."/>
            <person name="Lv J."/>
            <person name="Arendt D."/>
            <person name="Savage R."/>
            <person name="Osoegawa K."/>
            <person name="de Jong P."/>
            <person name="Grimwood J."/>
            <person name="Chapman J.A."/>
            <person name="Shapiro H."/>
            <person name="Aerts A."/>
            <person name="Otillar R.P."/>
            <person name="Terry A.Y."/>
            <person name="Boore J.L."/>
            <person name="Grigoriev I.V."/>
            <person name="Lindberg D.R."/>
            <person name="Seaver E.C."/>
            <person name="Weisblat D.A."/>
            <person name="Putnam N.H."/>
            <person name="Rokhsar D.S."/>
        </authorList>
    </citation>
    <scope>NUCLEOTIDE SEQUENCE</scope>
</reference>
<reference evidence="3" key="3">
    <citation type="submission" date="2015-06" db="UniProtKB">
        <authorList>
            <consortium name="EnsemblMetazoa"/>
        </authorList>
    </citation>
    <scope>IDENTIFICATION</scope>
</reference>
<evidence type="ECO:0000256" key="1">
    <source>
        <dbReference type="SAM" id="MobiDB-lite"/>
    </source>
</evidence>
<dbReference type="CTD" id="20201171"/>
<sequence>MTMPDSVNSSLLECETTFIKIPTPWNFETRLEVDEFEVARMLEEHQLKMEMKVNDMLPQLRQEVLQNQQQFFQQHTQTFNEMFQKQQLHCQQLIQYFTQTLEENLKAGPLKDSPREKNAVELLEGPVCTTSIAENNKTKSIDKLLPYADVISNDPNSQQFQSQYETCCEDDMASVENVVLHVDSAINVQPNNNVEMVEERASVEKMNAPPLDVPKLDVADGGEGGVENVDQIFLNSLERYEQTSKKLTADKLILVNNKKKATKALKINVKSNLKMLDNIPNSSTTAKTQQPQPTTATTTMNTKTTLPPPPSNASKELFAIPSKRGKPRNAKSKMNKPDNDNADEVQDNDDDCDDDDYVPGKVPVFDKKLPRKQRSRKRSISENADIQKSETALPQIMETLSIDDLNVKQDKKKGGNVGRSKLATKTNK</sequence>
<dbReference type="EMBL" id="AMQM01002152">
    <property type="status" value="NOT_ANNOTATED_CDS"/>
    <property type="molecule type" value="Genomic_DNA"/>
</dbReference>
<feature type="compositionally biased region" description="Low complexity" evidence="1">
    <location>
        <begin position="284"/>
        <end position="305"/>
    </location>
</feature>
<reference evidence="4" key="1">
    <citation type="submission" date="2012-12" db="EMBL/GenBank/DDBJ databases">
        <authorList>
            <person name="Hellsten U."/>
            <person name="Grimwood J."/>
            <person name="Chapman J.A."/>
            <person name="Shapiro H."/>
            <person name="Aerts A."/>
            <person name="Otillar R.P."/>
            <person name="Terry A.Y."/>
            <person name="Boore J.L."/>
            <person name="Simakov O."/>
            <person name="Marletaz F."/>
            <person name="Cho S.-J."/>
            <person name="Edsinger-Gonzales E."/>
            <person name="Havlak P."/>
            <person name="Kuo D.-H."/>
            <person name="Larsson T."/>
            <person name="Lv J."/>
            <person name="Arendt D."/>
            <person name="Savage R."/>
            <person name="Osoegawa K."/>
            <person name="de Jong P."/>
            <person name="Lindberg D.R."/>
            <person name="Seaver E.C."/>
            <person name="Weisblat D.A."/>
            <person name="Putnam N.H."/>
            <person name="Grigoriev I.V."/>
            <person name="Rokhsar D.S."/>
        </authorList>
    </citation>
    <scope>NUCLEOTIDE SEQUENCE</scope>
</reference>
<name>T1EX71_HELRO</name>
<evidence type="ECO:0000313" key="2">
    <source>
        <dbReference type="EMBL" id="ESN91652.1"/>
    </source>
</evidence>
<proteinExistence type="predicted"/>
<dbReference type="InParanoid" id="T1EX71"/>
<dbReference type="RefSeq" id="XP_009030476.1">
    <property type="nucleotide sequence ID" value="XM_009032228.1"/>
</dbReference>
<organism evidence="3 4">
    <name type="scientific">Helobdella robusta</name>
    <name type="common">Californian leech</name>
    <dbReference type="NCBI Taxonomy" id="6412"/>
    <lineage>
        <taxon>Eukaryota</taxon>
        <taxon>Metazoa</taxon>
        <taxon>Spiralia</taxon>
        <taxon>Lophotrochozoa</taxon>
        <taxon>Annelida</taxon>
        <taxon>Clitellata</taxon>
        <taxon>Hirudinea</taxon>
        <taxon>Rhynchobdellida</taxon>
        <taxon>Glossiphoniidae</taxon>
        <taxon>Helobdella</taxon>
    </lineage>
</organism>
<keyword evidence="4" id="KW-1185">Reference proteome</keyword>
<dbReference type="HOGENOM" id="CLU_641391_0_0_1"/>
<dbReference type="EnsemblMetazoa" id="HelroT165705">
    <property type="protein sequence ID" value="HelroP165705"/>
    <property type="gene ID" value="HelroG165705"/>
</dbReference>
<feature type="compositionally biased region" description="Acidic residues" evidence="1">
    <location>
        <begin position="340"/>
        <end position="357"/>
    </location>
</feature>
<gene>
    <name evidence="3" type="primary">20201171</name>
    <name evidence="2" type="ORF">HELRODRAFT_165705</name>
</gene>
<dbReference type="EMBL" id="KB097700">
    <property type="protein sequence ID" value="ESN91652.1"/>
    <property type="molecule type" value="Genomic_DNA"/>
</dbReference>
<feature type="region of interest" description="Disordered" evidence="1">
    <location>
        <begin position="277"/>
        <end position="391"/>
    </location>
</feature>
<evidence type="ECO:0000313" key="3">
    <source>
        <dbReference type="EnsemblMetazoa" id="HelroP165705"/>
    </source>
</evidence>
<protein>
    <submittedName>
        <fullName evidence="2 3">Uncharacterized protein</fullName>
    </submittedName>
</protein>